<protein>
    <submittedName>
        <fullName evidence="1">Uncharacterized protein</fullName>
    </submittedName>
</protein>
<evidence type="ECO:0000313" key="1">
    <source>
        <dbReference type="EMBL" id="KAJ2967846.1"/>
    </source>
</evidence>
<proteinExistence type="predicted"/>
<keyword evidence="2" id="KW-1185">Reference proteome</keyword>
<dbReference type="EMBL" id="JANJQO010002173">
    <property type="protein sequence ID" value="KAJ2967846.1"/>
    <property type="molecule type" value="Genomic_DNA"/>
</dbReference>
<sequence length="199" mass="21467">MDDWRGTPRVRELDLSECKVSSTVDGVNVMRGIKCSAAFFTFLRANLALSSAMIASPTSTPQLDPISAPADTSSLSSSKVTTPTLAAFTPTTPFKPSLNHNATTPDLIPLDDIPELSLEPLQTEDEQAEGLKLIADTVGGMRGAATVSIMSHPSCIVPFTAYLSLIYYSRYAIPGHFKVTACYTYGSVVVYIFLIWPQP</sequence>
<reference evidence="1" key="1">
    <citation type="submission" date="2022-08" db="EMBL/GenBank/DDBJ databases">
        <title>Genome Sequence of Lecanicillium fungicola.</title>
        <authorList>
            <person name="Buettner E."/>
        </authorList>
    </citation>
    <scope>NUCLEOTIDE SEQUENCE</scope>
    <source>
        <strain evidence="1">Babe33</strain>
    </source>
</reference>
<organism evidence="1 2">
    <name type="scientific">Zarea fungicola</name>
    <dbReference type="NCBI Taxonomy" id="93591"/>
    <lineage>
        <taxon>Eukaryota</taxon>
        <taxon>Fungi</taxon>
        <taxon>Dikarya</taxon>
        <taxon>Ascomycota</taxon>
        <taxon>Pezizomycotina</taxon>
        <taxon>Sordariomycetes</taxon>
        <taxon>Hypocreomycetidae</taxon>
        <taxon>Hypocreales</taxon>
        <taxon>Cordycipitaceae</taxon>
        <taxon>Zarea</taxon>
    </lineage>
</organism>
<evidence type="ECO:0000313" key="2">
    <source>
        <dbReference type="Proteomes" id="UP001143910"/>
    </source>
</evidence>
<comment type="caution">
    <text evidence="1">The sequence shown here is derived from an EMBL/GenBank/DDBJ whole genome shotgun (WGS) entry which is preliminary data.</text>
</comment>
<dbReference type="Proteomes" id="UP001143910">
    <property type="component" value="Unassembled WGS sequence"/>
</dbReference>
<name>A0ACC1MMJ0_9HYPO</name>
<accession>A0ACC1MMJ0</accession>
<gene>
    <name evidence="1" type="ORF">NQ176_g9472</name>
</gene>